<evidence type="ECO:0000313" key="2">
    <source>
        <dbReference type="Proteomes" id="UP000316759"/>
    </source>
</evidence>
<dbReference type="AlphaFoldDB" id="A0A504YG91"/>
<protein>
    <submittedName>
        <fullName evidence="1">Uncharacterized protein</fullName>
    </submittedName>
</protein>
<name>A0A504YG91_FASGI</name>
<evidence type="ECO:0000313" key="1">
    <source>
        <dbReference type="EMBL" id="TPP57438.1"/>
    </source>
</evidence>
<organism evidence="1 2">
    <name type="scientific">Fasciola gigantica</name>
    <name type="common">Giant liver fluke</name>
    <dbReference type="NCBI Taxonomy" id="46835"/>
    <lineage>
        <taxon>Eukaryota</taxon>
        <taxon>Metazoa</taxon>
        <taxon>Spiralia</taxon>
        <taxon>Lophotrochozoa</taxon>
        <taxon>Platyhelminthes</taxon>
        <taxon>Trematoda</taxon>
        <taxon>Digenea</taxon>
        <taxon>Plagiorchiida</taxon>
        <taxon>Echinostomata</taxon>
        <taxon>Echinostomatoidea</taxon>
        <taxon>Fasciolidae</taxon>
        <taxon>Fasciola</taxon>
    </lineage>
</organism>
<proteinExistence type="predicted"/>
<dbReference type="EMBL" id="SUNJ01013212">
    <property type="protein sequence ID" value="TPP57438.1"/>
    <property type="molecule type" value="Genomic_DNA"/>
</dbReference>
<sequence>MFFFPCTFVNLELHFEHTCSRSPWSSVGRRAVHPGTVCIFPSNCSDSNSQQGAISLEDQLFFIPCLSSHEYVGTVNG</sequence>
<accession>A0A504YG91</accession>
<comment type="caution">
    <text evidence="1">The sequence shown here is derived from an EMBL/GenBank/DDBJ whole genome shotgun (WGS) entry which is preliminary data.</text>
</comment>
<keyword evidence="2" id="KW-1185">Reference proteome</keyword>
<gene>
    <name evidence="1" type="ORF">FGIG_07417</name>
</gene>
<dbReference type="Proteomes" id="UP000316759">
    <property type="component" value="Unassembled WGS sequence"/>
</dbReference>
<reference evidence="1 2" key="1">
    <citation type="submission" date="2019-04" db="EMBL/GenBank/DDBJ databases">
        <title>Annotation for the trematode Fasciola gigantica.</title>
        <authorList>
            <person name="Choi Y.-J."/>
        </authorList>
    </citation>
    <scope>NUCLEOTIDE SEQUENCE [LARGE SCALE GENOMIC DNA]</scope>
    <source>
        <strain evidence="1">Uganda_cow_1</strain>
    </source>
</reference>